<dbReference type="InterPro" id="IPR012341">
    <property type="entry name" value="6hp_glycosidase-like_sf"/>
</dbReference>
<evidence type="ECO:0000256" key="3">
    <source>
        <dbReference type="ARBA" id="ARBA00023295"/>
    </source>
</evidence>
<name>A0A6J4PCC8_9ACTN</name>
<dbReference type="InterPro" id="IPR008928">
    <property type="entry name" value="6-hairpin_glycosidase_sf"/>
</dbReference>
<dbReference type="PANTHER" id="PTHR10412">
    <property type="entry name" value="MANNOSYL-OLIGOSACCHARIDE GLUCOSIDASE"/>
    <property type="match status" value="1"/>
</dbReference>
<evidence type="ECO:0000313" key="5">
    <source>
        <dbReference type="EMBL" id="CAA9406215.1"/>
    </source>
</evidence>
<dbReference type="GO" id="GO:0004573">
    <property type="term" value="F:Glc3Man9GlcNAc2 oligosaccharide glucosidase activity"/>
    <property type="evidence" value="ECO:0007669"/>
    <property type="project" value="InterPro"/>
</dbReference>
<comment type="similarity">
    <text evidence="1">Belongs to the glycosyl hydrolase 63 family.</text>
</comment>
<dbReference type="Pfam" id="PF22422">
    <property type="entry name" value="MGH1-like_GH"/>
    <property type="match status" value="1"/>
</dbReference>
<feature type="domain" description="Mannosylglycerate hydrolase MGH1-like glycoside hydrolase" evidence="4">
    <location>
        <begin position="30"/>
        <end position="429"/>
    </location>
</feature>
<dbReference type="SUPFAM" id="SSF48208">
    <property type="entry name" value="Six-hairpin glycosidases"/>
    <property type="match status" value="1"/>
</dbReference>
<dbReference type="EMBL" id="CADCVA010000068">
    <property type="protein sequence ID" value="CAA9406215.1"/>
    <property type="molecule type" value="Genomic_DNA"/>
</dbReference>
<dbReference type="GO" id="GO:0009311">
    <property type="term" value="P:oligosaccharide metabolic process"/>
    <property type="evidence" value="ECO:0007669"/>
    <property type="project" value="InterPro"/>
</dbReference>
<accession>A0A6J4PCC8</accession>
<dbReference type="Gene3D" id="1.50.10.10">
    <property type="match status" value="1"/>
</dbReference>
<sequence>MRPEDITARAAAVLRENDMGTWTRASPTLYPHQWSWDSAFIAIGLAHLDTVRAAGEIRSLLDHQWENGKIPHIIFNPEAPPESYFPGPEHWASAAAAPDIPAMTSGLCQPPVHAFAALRILQIAEARGEGAAGAREFLAEVYPKLLAWHRYLATARDPEGSGLVTIYHPWESGTDNSPRWTGALERVEVGKTPDYERADLEHVEPSERPTGYEYDRFIWLVDVIKGANCDDAVLYRECPFLAKDVLASAILVRANEALLEIAEIADAPEKDRSTVRTWIERGRKGIEERWNPDLSLCSDYDLRAERPLSARTIAGFAPLIAGGGRSDHLGDLLRIFDSRAFAGNPDLRWPLPPSTSPGESGFQPRSYWRGPVWPVINWLLWWSLERSGEKKRAARLKGYSLAQLLDGCFGEYYEPFTGEALGSDYQSWTAAVALDWMAHEEVAEKP</sequence>
<dbReference type="AlphaFoldDB" id="A0A6J4PCC8"/>
<evidence type="ECO:0000259" key="4">
    <source>
        <dbReference type="Pfam" id="PF22422"/>
    </source>
</evidence>
<keyword evidence="2" id="KW-0378">Hydrolase</keyword>
<dbReference type="PANTHER" id="PTHR10412:SF11">
    <property type="entry name" value="MANNOSYL-OLIGOSACCHARIDE GLUCOSIDASE"/>
    <property type="match status" value="1"/>
</dbReference>
<protein>
    <submittedName>
        <fullName evidence="5">GH63</fullName>
    </submittedName>
</protein>
<evidence type="ECO:0000256" key="1">
    <source>
        <dbReference type="ARBA" id="ARBA00010833"/>
    </source>
</evidence>
<dbReference type="InterPro" id="IPR054491">
    <property type="entry name" value="MGH1-like_GH"/>
</dbReference>
<reference evidence="5" key="1">
    <citation type="submission" date="2020-02" db="EMBL/GenBank/DDBJ databases">
        <authorList>
            <person name="Meier V. D."/>
        </authorList>
    </citation>
    <scope>NUCLEOTIDE SEQUENCE</scope>
    <source>
        <strain evidence="5">AVDCRST_MAG82</strain>
    </source>
</reference>
<proteinExistence type="inferred from homology"/>
<evidence type="ECO:0000256" key="2">
    <source>
        <dbReference type="ARBA" id="ARBA00022801"/>
    </source>
</evidence>
<gene>
    <name evidence="5" type="ORF">AVDCRST_MAG82-494</name>
</gene>
<dbReference type="GO" id="GO:0006487">
    <property type="term" value="P:protein N-linked glycosylation"/>
    <property type="evidence" value="ECO:0007669"/>
    <property type="project" value="TreeGrafter"/>
</dbReference>
<dbReference type="InterPro" id="IPR004888">
    <property type="entry name" value="Glycoside_hydrolase_63"/>
</dbReference>
<keyword evidence="3" id="KW-0326">Glycosidase</keyword>
<organism evidence="5">
    <name type="scientific">uncultured Rubrobacteraceae bacterium</name>
    <dbReference type="NCBI Taxonomy" id="349277"/>
    <lineage>
        <taxon>Bacteria</taxon>
        <taxon>Bacillati</taxon>
        <taxon>Actinomycetota</taxon>
        <taxon>Rubrobacteria</taxon>
        <taxon>Rubrobacterales</taxon>
        <taxon>Rubrobacteraceae</taxon>
        <taxon>environmental samples</taxon>
    </lineage>
</organism>